<gene>
    <name evidence="1" type="ORF">MCHLO_03813</name>
</gene>
<keyword evidence="2" id="KW-1185">Reference proteome</keyword>
<dbReference type="EMBL" id="DF842209">
    <property type="protein sequence ID" value="GAT46277.1"/>
    <property type="molecule type" value="Genomic_DNA"/>
</dbReference>
<protein>
    <submittedName>
        <fullName evidence="1">Uncharacterized protein</fullName>
    </submittedName>
</protein>
<accession>A0ABQ0L549</accession>
<evidence type="ECO:0000313" key="1">
    <source>
        <dbReference type="EMBL" id="GAT46277.1"/>
    </source>
</evidence>
<proteinExistence type="predicted"/>
<evidence type="ECO:0000313" key="2">
    <source>
        <dbReference type="Proteomes" id="UP000815677"/>
    </source>
</evidence>
<sequence length="273" mass="30105">MHISLATQLDRGFRGRILLAVAPGNGRVKLLRDFCLATAHDPNLVVNVDGSGLALILDLASHTAADTTHKTRLAEEESSVLRGQRICAASVWTSRPRLAFGVAGVRGRERKRARRRSLVLATFLFLRRRIRIPFQPILTSGLRYVGGVILISVYTTPATHPVLDRAEHHPLRHSHCRPFHSADVRGVAVAPRFTENSSGNDRSRVLFTPMATERKGAAHVEFRRRPPPSMSCRSSRTSCDISARKLIKYIADNLIIPAWTSILDLAPCMSAGG</sequence>
<name>A0ABQ0L549_MYCCL</name>
<dbReference type="Proteomes" id="UP000815677">
    <property type="component" value="Unassembled WGS sequence"/>
</dbReference>
<organism evidence="1 2">
    <name type="scientific">Mycena chlorophos</name>
    <name type="common">Agaric fungus</name>
    <name type="synonym">Agaricus chlorophos</name>
    <dbReference type="NCBI Taxonomy" id="658473"/>
    <lineage>
        <taxon>Eukaryota</taxon>
        <taxon>Fungi</taxon>
        <taxon>Dikarya</taxon>
        <taxon>Basidiomycota</taxon>
        <taxon>Agaricomycotina</taxon>
        <taxon>Agaricomycetes</taxon>
        <taxon>Agaricomycetidae</taxon>
        <taxon>Agaricales</taxon>
        <taxon>Marasmiineae</taxon>
        <taxon>Mycenaceae</taxon>
        <taxon>Mycena</taxon>
    </lineage>
</organism>
<reference evidence="1" key="1">
    <citation type="submission" date="2014-09" db="EMBL/GenBank/DDBJ databases">
        <title>Genome sequence of the luminous mushroom Mycena chlorophos for searching fungal bioluminescence genes.</title>
        <authorList>
            <person name="Tanaka Y."/>
            <person name="Kasuga D."/>
            <person name="Oba Y."/>
            <person name="Hase S."/>
            <person name="Sato K."/>
            <person name="Oba Y."/>
            <person name="Sakakibara Y."/>
        </authorList>
    </citation>
    <scope>NUCLEOTIDE SEQUENCE</scope>
</reference>